<comment type="caution">
    <text evidence="9">The sequence shown here is derived from an EMBL/GenBank/DDBJ whole genome shotgun (WGS) entry which is preliminary data.</text>
</comment>
<evidence type="ECO:0000256" key="1">
    <source>
        <dbReference type="ARBA" id="ARBA00004651"/>
    </source>
</evidence>
<organism evidence="9 10">
    <name type="scientific">Curtobacterium pusillum</name>
    <dbReference type="NCBI Taxonomy" id="69373"/>
    <lineage>
        <taxon>Bacteria</taxon>
        <taxon>Bacillati</taxon>
        <taxon>Actinomycetota</taxon>
        <taxon>Actinomycetes</taxon>
        <taxon>Micrococcales</taxon>
        <taxon>Microbacteriaceae</taxon>
        <taxon>Curtobacterium</taxon>
    </lineage>
</organism>
<keyword evidence="2" id="KW-1003">Cell membrane</keyword>
<keyword evidence="4 7" id="KW-1133">Transmembrane helix</keyword>
<feature type="domain" description="Major facilitator superfamily (MFS) profile" evidence="8">
    <location>
        <begin position="12"/>
        <end position="385"/>
    </location>
</feature>
<feature type="transmembrane region" description="Helical" evidence="7">
    <location>
        <begin position="78"/>
        <end position="97"/>
    </location>
</feature>
<feature type="transmembrane region" description="Helical" evidence="7">
    <location>
        <begin position="165"/>
        <end position="184"/>
    </location>
</feature>
<feature type="transmembrane region" description="Helical" evidence="7">
    <location>
        <begin position="12"/>
        <end position="32"/>
    </location>
</feature>
<comment type="subcellular location">
    <subcellularLocation>
        <location evidence="1">Cell membrane</location>
        <topology evidence="1">Multi-pass membrane protein</topology>
    </subcellularLocation>
</comment>
<dbReference type="PROSITE" id="PS50850">
    <property type="entry name" value="MFS"/>
    <property type="match status" value="1"/>
</dbReference>
<feature type="transmembrane region" description="Helical" evidence="7">
    <location>
        <begin position="103"/>
        <end position="125"/>
    </location>
</feature>
<accession>A0ABX2MA04</accession>
<protein>
    <submittedName>
        <fullName evidence="9">MFS transporter</fullName>
    </submittedName>
</protein>
<feature type="transmembrane region" description="Helical" evidence="7">
    <location>
        <begin position="205"/>
        <end position="227"/>
    </location>
</feature>
<feature type="transmembrane region" description="Helical" evidence="7">
    <location>
        <begin position="297"/>
        <end position="319"/>
    </location>
</feature>
<dbReference type="PANTHER" id="PTHR43124">
    <property type="entry name" value="PURINE EFFLUX PUMP PBUE"/>
    <property type="match status" value="1"/>
</dbReference>
<feature type="transmembrane region" description="Helical" evidence="7">
    <location>
        <begin position="52"/>
        <end position="71"/>
    </location>
</feature>
<dbReference type="EMBL" id="JABMCE010000083">
    <property type="protein sequence ID" value="NUU14686.1"/>
    <property type="molecule type" value="Genomic_DNA"/>
</dbReference>
<evidence type="ECO:0000256" key="6">
    <source>
        <dbReference type="SAM" id="MobiDB-lite"/>
    </source>
</evidence>
<dbReference type="Pfam" id="PF07690">
    <property type="entry name" value="MFS_1"/>
    <property type="match status" value="1"/>
</dbReference>
<evidence type="ECO:0000313" key="9">
    <source>
        <dbReference type="EMBL" id="NUU14686.1"/>
    </source>
</evidence>
<gene>
    <name evidence="9" type="ORF">HP507_12685</name>
</gene>
<feature type="transmembrane region" description="Helical" evidence="7">
    <location>
        <begin position="137"/>
        <end position="159"/>
    </location>
</feature>
<keyword evidence="5 7" id="KW-0472">Membrane</keyword>
<name>A0ABX2MA04_9MICO</name>
<keyword evidence="3 7" id="KW-0812">Transmembrane</keyword>
<evidence type="ECO:0000256" key="7">
    <source>
        <dbReference type="SAM" id="Phobius"/>
    </source>
</evidence>
<evidence type="ECO:0000313" key="10">
    <source>
        <dbReference type="Proteomes" id="UP000573001"/>
    </source>
</evidence>
<evidence type="ECO:0000256" key="4">
    <source>
        <dbReference type="ARBA" id="ARBA00022989"/>
    </source>
</evidence>
<keyword evidence="10" id="KW-1185">Reference proteome</keyword>
<dbReference type="Gene3D" id="1.20.1250.20">
    <property type="entry name" value="MFS general substrate transporter like domains"/>
    <property type="match status" value="2"/>
</dbReference>
<feature type="region of interest" description="Disordered" evidence="6">
    <location>
        <begin position="388"/>
        <end position="413"/>
    </location>
</feature>
<evidence type="ECO:0000259" key="8">
    <source>
        <dbReference type="PROSITE" id="PS50850"/>
    </source>
</evidence>
<sequence>MVKRPFSLQQRVLLASGLGLIAATYGLVRLAYGLFLPDVQRDLGLSSDSAGWISSGASVLYCLGALGGFLLAARLPRFLVLAAALVAGGGALGMAAAPDTTVFGSASVIGSAGAGLASPALVRLVAEQVPDAVQGRAQSIVNAGTGPGLVGAGVLALVLLPDWRAAWACSGVFAIAVGSVLLSASRAADGHRAGPVPRSGTPARWFAAHRGALAVALLFGAGSAVVWTYGRSVLVHAGASVVVSVSAWVALGLGGAAVVVTARWTSRLRARTLWAVTTAAVTLAVLTLGTVPQWTVLALLSCAVFGWGYTAATGALIAWTTEIDAERSSAGTSMLFVALVLGQAAGAAGAGAVVTTGGYPASFVAGSAVTAVSAAAVLFRRRVRAAGGARSSGCTPPTPRSRRGERSRCPAGP</sequence>
<feature type="transmembrane region" description="Helical" evidence="7">
    <location>
        <begin position="331"/>
        <end position="353"/>
    </location>
</feature>
<evidence type="ECO:0000256" key="3">
    <source>
        <dbReference type="ARBA" id="ARBA00022692"/>
    </source>
</evidence>
<dbReference type="SUPFAM" id="SSF103473">
    <property type="entry name" value="MFS general substrate transporter"/>
    <property type="match status" value="1"/>
</dbReference>
<evidence type="ECO:0000256" key="2">
    <source>
        <dbReference type="ARBA" id="ARBA00022475"/>
    </source>
</evidence>
<dbReference type="InterPro" id="IPR011701">
    <property type="entry name" value="MFS"/>
</dbReference>
<evidence type="ECO:0000256" key="5">
    <source>
        <dbReference type="ARBA" id="ARBA00023136"/>
    </source>
</evidence>
<dbReference type="InterPro" id="IPR050189">
    <property type="entry name" value="MFS_Efflux_Transporters"/>
</dbReference>
<dbReference type="Proteomes" id="UP000573001">
    <property type="component" value="Unassembled WGS sequence"/>
</dbReference>
<reference evidence="9 10" key="1">
    <citation type="submission" date="2020-05" db="EMBL/GenBank/DDBJ databases">
        <title>Genome Sequencing of Type Strains.</title>
        <authorList>
            <person name="Lemaire J.F."/>
            <person name="Inderbitzin P."/>
            <person name="Gregorio O.A."/>
            <person name="Collins S.B."/>
            <person name="Wespe N."/>
            <person name="Knight-Connoni V."/>
        </authorList>
    </citation>
    <scope>NUCLEOTIDE SEQUENCE [LARGE SCALE GENOMIC DNA]</scope>
    <source>
        <strain evidence="9 10">ATCC 19096</strain>
    </source>
</reference>
<dbReference type="InterPro" id="IPR036259">
    <property type="entry name" value="MFS_trans_sf"/>
</dbReference>
<feature type="transmembrane region" description="Helical" evidence="7">
    <location>
        <begin position="233"/>
        <end position="260"/>
    </location>
</feature>
<feature type="compositionally biased region" description="Basic and acidic residues" evidence="6">
    <location>
        <begin position="402"/>
        <end position="413"/>
    </location>
</feature>
<feature type="transmembrane region" description="Helical" evidence="7">
    <location>
        <begin position="272"/>
        <end position="291"/>
    </location>
</feature>
<dbReference type="InterPro" id="IPR020846">
    <property type="entry name" value="MFS_dom"/>
</dbReference>
<dbReference type="PANTHER" id="PTHR43124:SF3">
    <property type="entry name" value="CHLORAMPHENICOL EFFLUX PUMP RV0191"/>
    <property type="match status" value="1"/>
</dbReference>
<feature type="transmembrane region" description="Helical" evidence="7">
    <location>
        <begin position="359"/>
        <end position="379"/>
    </location>
</feature>
<proteinExistence type="predicted"/>